<evidence type="ECO:0000256" key="2">
    <source>
        <dbReference type="ARBA" id="ARBA00022676"/>
    </source>
</evidence>
<dbReference type="PANTHER" id="PTHR48049">
    <property type="entry name" value="GLYCOSYLTRANSFERASE"/>
    <property type="match status" value="1"/>
</dbReference>
<sequence length="467" mass="52166">MAEHQKLHIAMFPWLAFGHIIPFLELGKLIARKGHRVSFISTPKNIERLPKIPPDIATLITLVKLPLPHVENLPENAAEATMDVPYHIVPYLKIAHDGLQEPLSRFLESSTPDWIIHDFAPNWLPPIATKLGIPRVFFSIFRASSLCFFGPLKGSTDTTARTEPEQFTVPPKWVPFPSKIVFRVFEAKKLLDNFDENPSGVSDWARLVSAASGAEAVATKTCMEIEAKWVKLLGDLYEMPVIPVGLLPPSAQESGNERDSTWDMIVEWLDKQDKGSVVFIAFGSEVQPSQQDFIELALGIEQSGLPFFWVIRKQSDSVGGDSVELPEGFEVRTKGRGVVWTSWAPQSRILAHDSVGGFLTHCGWSSVSEALQFGLALIMLPFFVDQGLIARSLEEWQAGIEVPRNEQDGSFTRDSVAQTLKLVMTDAEGQIYRDKAKEMTTIFGDKDLQHQYVDKFVDFLGKKGHVS</sequence>
<dbReference type="FunCoup" id="A0A2I4E6Y3">
    <property type="interactions" value="3"/>
</dbReference>
<dbReference type="OrthoDB" id="5835829at2759"/>
<dbReference type="RefSeq" id="XP_018815145.1">
    <property type="nucleotide sequence ID" value="XM_018959600.2"/>
</dbReference>
<organism evidence="4 5">
    <name type="scientific">Juglans regia</name>
    <name type="common">English walnut</name>
    <dbReference type="NCBI Taxonomy" id="51240"/>
    <lineage>
        <taxon>Eukaryota</taxon>
        <taxon>Viridiplantae</taxon>
        <taxon>Streptophyta</taxon>
        <taxon>Embryophyta</taxon>
        <taxon>Tracheophyta</taxon>
        <taxon>Spermatophyta</taxon>
        <taxon>Magnoliopsida</taxon>
        <taxon>eudicotyledons</taxon>
        <taxon>Gunneridae</taxon>
        <taxon>Pentapetalae</taxon>
        <taxon>rosids</taxon>
        <taxon>fabids</taxon>
        <taxon>Fagales</taxon>
        <taxon>Juglandaceae</taxon>
        <taxon>Juglans</taxon>
    </lineage>
</organism>
<evidence type="ECO:0000313" key="5">
    <source>
        <dbReference type="RefSeq" id="XP_018815145.1"/>
    </source>
</evidence>
<name>A0A2I4E6Y3_JUGRE</name>
<dbReference type="Gene3D" id="3.40.50.2000">
    <property type="entry name" value="Glycogen Phosphorylase B"/>
    <property type="match status" value="2"/>
</dbReference>
<accession>A0A2I4E6Y3</accession>
<dbReference type="FunFam" id="3.40.50.2000:FF:000037">
    <property type="entry name" value="Glycosyltransferase"/>
    <property type="match status" value="1"/>
</dbReference>
<reference evidence="5" key="1">
    <citation type="submission" date="2025-08" db="UniProtKB">
        <authorList>
            <consortium name="RefSeq"/>
        </authorList>
    </citation>
    <scope>IDENTIFICATION</scope>
    <source>
        <tissue evidence="5">Leaves</tissue>
    </source>
</reference>
<dbReference type="AlphaFoldDB" id="A0A2I4E6Y3"/>
<dbReference type="InterPro" id="IPR002213">
    <property type="entry name" value="UDP_glucos_trans"/>
</dbReference>
<keyword evidence="2" id="KW-0328">Glycosyltransferase</keyword>
<keyword evidence="4" id="KW-1185">Reference proteome</keyword>
<proteinExistence type="inferred from homology"/>
<dbReference type="Gramene" id="Jr08_18630_p1">
    <property type="protein sequence ID" value="cds.Jr08_18630_p1"/>
    <property type="gene ID" value="Jr08_18630"/>
</dbReference>
<dbReference type="CDD" id="cd03784">
    <property type="entry name" value="GT1_Gtf-like"/>
    <property type="match status" value="1"/>
</dbReference>
<dbReference type="SUPFAM" id="SSF53756">
    <property type="entry name" value="UDP-Glycosyltransferase/glycogen phosphorylase"/>
    <property type="match status" value="1"/>
</dbReference>
<evidence type="ECO:0000256" key="3">
    <source>
        <dbReference type="ARBA" id="ARBA00022679"/>
    </source>
</evidence>
<dbReference type="GeneID" id="108986831"/>
<dbReference type="GO" id="GO:0035251">
    <property type="term" value="F:UDP-glucosyltransferase activity"/>
    <property type="evidence" value="ECO:0000318"/>
    <property type="project" value="GO_Central"/>
</dbReference>
<dbReference type="PANTHER" id="PTHR48049:SF60">
    <property type="entry name" value="UDP-GLYCOSYLTRANSFERASE 91B1"/>
    <property type="match status" value="1"/>
</dbReference>
<dbReference type="Pfam" id="PF00201">
    <property type="entry name" value="UDPGT"/>
    <property type="match status" value="1"/>
</dbReference>
<protein>
    <submittedName>
        <fullName evidence="5">UDP-rhamnose:rhamnosyltransferase 1</fullName>
    </submittedName>
</protein>
<gene>
    <name evidence="5" type="primary">LOC108986831</name>
</gene>
<dbReference type="Proteomes" id="UP000235220">
    <property type="component" value="Chromosome 8"/>
</dbReference>
<dbReference type="InterPro" id="IPR050481">
    <property type="entry name" value="UDP-glycosyltransf_plant"/>
</dbReference>
<evidence type="ECO:0000313" key="4">
    <source>
        <dbReference type="Proteomes" id="UP000235220"/>
    </source>
</evidence>
<evidence type="ECO:0000256" key="1">
    <source>
        <dbReference type="ARBA" id="ARBA00009995"/>
    </source>
</evidence>
<comment type="similarity">
    <text evidence="1">Belongs to the UDP-glycosyltransferase family.</text>
</comment>
<dbReference type="KEGG" id="jre:108986831"/>
<dbReference type="FunFam" id="3.40.50.2000:FF:000088">
    <property type="entry name" value="Glycosyltransferase"/>
    <property type="match status" value="1"/>
</dbReference>
<keyword evidence="3" id="KW-0808">Transferase</keyword>